<dbReference type="GO" id="GO:0006313">
    <property type="term" value="P:DNA transposition"/>
    <property type="evidence" value="ECO:0007669"/>
    <property type="project" value="InterPro"/>
</dbReference>
<organism evidence="3 4">
    <name type="scientific">Lignipirellula cremea</name>
    <dbReference type="NCBI Taxonomy" id="2528010"/>
    <lineage>
        <taxon>Bacteria</taxon>
        <taxon>Pseudomonadati</taxon>
        <taxon>Planctomycetota</taxon>
        <taxon>Planctomycetia</taxon>
        <taxon>Pirellulales</taxon>
        <taxon>Pirellulaceae</taxon>
        <taxon>Lignipirellula</taxon>
    </lineage>
</organism>
<evidence type="ECO:0000259" key="1">
    <source>
        <dbReference type="Pfam" id="PF04986"/>
    </source>
</evidence>
<evidence type="ECO:0000313" key="4">
    <source>
        <dbReference type="Proteomes" id="UP000317648"/>
    </source>
</evidence>
<sequence length="369" mass="41504">MLTVADVLRRHGPAYLERHATTMPVEQKRVLRCIMACRTGELGTVHYACRQCGQAHVMGRSCGNRHCPSCQSEKGGVWCERQLARLLPCHYFLLTFTVPQAFREFARRHPRAAYAAMFRASSDALKTLAADPKRLGVKTLGFFGALHTWGRDLNYHPHLHYVVPGGGLDAEGQWRQTPTNFFLPCQPLSLLYRGKLRAALAAEGLLDEVDDSVWSESWVVDCQAVGDGAAAVKYLAPYVFRVALSDKRIVACDEQSVTFRYRRSGSQRWRTMRLDADEFVRRFLQHVLPRGLQKVRHYGFLSPRAGQPIESLKWLVAAALGLLFWLAWTETVIAPPTPDFACSECGGPLLRLRFEPPPPPRPIPTSQPP</sequence>
<dbReference type="RefSeq" id="WP_197443171.1">
    <property type="nucleotide sequence ID" value="NZ_CP036433.1"/>
</dbReference>
<dbReference type="InterPro" id="IPR026889">
    <property type="entry name" value="Zn_Tnp"/>
</dbReference>
<dbReference type="Pfam" id="PF04986">
    <property type="entry name" value="Y2_Tnp"/>
    <property type="match status" value="1"/>
</dbReference>
<accession>A0A518DRA9</accession>
<protein>
    <submittedName>
        <fullName evidence="3">Transposase</fullName>
    </submittedName>
</protein>
<keyword evidence="4" id="KW-1185">Reference proteome</keyword>
<dbReference type="InterPro" id="IPR007069">
    <property type="entry name" value="Transposase_32"/>
</dbReference>
<dbReference type="Pfam" id="PF14319">
    <property type="entry name" value="Zn_Tnp_IS91"/>
    <property type="match status" value="1"/>
</dbReference>
<dbReference type="EMBL" id="CP036433">
    <property type="protein sequence ID" value="QDU94380.1"/>
    <property type="molecule type" value="Genomic_DNA"/>
</dbReference>
<dbReference type="PANTHER" id="PTHR37023:SF1">
    <property type="entry name" value="ISSOD25 TRANSPOSASE TNPA_ISSOD25"/>
    <property type="match status" value="1"/>
</dbReference>
<dbReference type="GO" id="GO:0004803">
    <property type="term" value="F:transposase activity"/>
    <property type="evidence" value="ECO:0007669"/>
    <property type="project" value="InterPro"/>
</dbReference>
<gene>
    <name evidence="3" type="ORF">Pla8534_21690</name>
</gene>
<evidence type="ECO:0000259" key="2">
    <source>
        <dbReference type="Pfam" id="PF14319"/>
    </source>
</evidence>
<dbReference type="PANTHER" id="PTHR37023">
    <property type="entry name" value="TRANSPOSASE"/>
    <property type="match status" value="1"/>
</dbReference>
<reference evidence="3 4" key="1">
    <citation type="submission" date="2019-02" db="EMBL/GenBank/DDBJ databases">
        <title>Deep-cultivation of Planctomycetes and their phenomic and genomic characterization uncovers novel biology.</title>
        <authorList>
            <person name="Wiegand S."/>
            <person name="Jogler M."/>
            <person name="Boedeker C."/>
            <person name="Pinto D."/>
            <person name="Vollmers J."/>
            <person name="Rivas-Marin E."/>
            <person name="Kohn T."/>
            <person name="Peeters S.H."/>
            <person name="Heuer A."/>
            <person name="Rast P."/>
            <person name="Oberbeckmann S."/>
            <person name="Bunk B."/>
            <person name="Jeske O."/>
            <person name="Meyerdierks A."/>
            <person name="Storesund J.E."/>
            <person name="Kallscheuer N."/>
            <person name="Luecker S."/>
            <person name="Lage O.M."/>
            <person name="Pohl T."/>
            <person name="Merkel B.J."/>
            <person name="Hornburger P."/>
            <person name="Mueller R.-W."/>
            <person name="Bruemmer F."/>
            <person name="Labrenz M."/>
            <person name="Spormann A.M."/>
            <person name="Op den Camp H."/>
            <person name="Overmann J."/>
            <person name="Amann R."/>
            <person name="Jetten M.S.M."/>
            <person name="Mascher T."/>
            <person name="Medema M.H."/>
            <person name="Devos D.P."/>
            <person name="Kaster A.-K."/>
            <person name="Ovreas L."/>
            <person name="Rohde M."/>
            <person name="Galperin M.Y."/>
            <person name="Jogler C."/>
        </authorList>
    </citation>
    <scope>NUCLEOTIDE SEQUENCE [LARGE SCALE GENOMIC DNA]</scope>
    <source>
        <strain evidence="3 4">Pla85_3_4</strain>
    </source>
</reference>
<feature type="domain" description="Transposase IS801/IS1294" evidence="1">
    <location>
        <begin position="141"/>
        <end position="302"/>
    </location>
</feature>
<feature type="domain" description="Transposase zinc-binding" evidence="2">
    <location>
        <begin position="8"/>
        <end position="98"/>
    </location>
</feature>
<name>A0A518DRA9_9BACT</name>
<dbReference type="Proteomes" id="UP000317648">
    <property type="component" value="Chromosome"/>
</dbReference>
<evidence type="ECO:0000313" key="3">
    <source>
        <dbReference type="EMBL" id="QDU94380.1"/>
    </source>
</evidence>
<dbReference type="AlphaFoldDB" id="A0A518DRA9"/>
<dbReference type="KEGG" id="lcre:Pla8534_21690"/>
<dbReference type="GO" id="GO:0003677">
    <property type="term" value="F:DNA binding"/>
    <property type="evidence" value="ECO:0007669"/>
    <property type="project" value="InterPro"/>
</dbReference>
<proteinExistence type="predicted"/>